<evidence type="ECO:0000313" key="3">
    <source>
        <dbReference type="EMBL" id="OCK80063.1"/>
    </source>
</evidence>
<proteinExistence type="predicted"/>
<feature type="non-terminal residue" evidence="3">
    <location>
        <position position="1"/>
    </location>
</feature>
<keyword evidence="1" id="KW-1133">Transmembrane helix</keyword>
<dbReference type="PANTHER" id="PTHR35152:SF1">
    <property type="entry name" value="DOMAIN SIGNALLING PROTEIN, PUTATIVE (AFU_ORTHOLOGUE AFUA_5G11310)-RELATED"/>
    <property type="match status" value="1"/>
</dbReference>
<feature type="non-terminal residue" evidence="3">
    <location>
        <position position="698"/>
    </location>
</feature>
<feature type="transmembrane region" description="Helical" evidence="1">
    <location>
        <begin position="124"/>
        <end position="145"/>
    </location>
</feature>
<accession>A0A8E2EA42</accession>
<keyword evidence="1" id="KW-0472">Membrane</keyword>
<dbReference type="OrthoDB" id="264015at2759"/>
<name>A0A8E2EA42_9PEZI</name>
<reference evidence="3 4" key="1">
    <citation type="journal article" date="2016" name="Nat. Commun.">
        <title>Ectomycorrhizal ecology is imprinted in the genome of the dominant symbiotic fungus Cenococcum geophilum.</title>
        <authorList>
            <consortium name="DOE Joint Genome Institute"/>
            <person name="Peter M."/>
            <person name="Kohler A."/>
            <person name="Ohm R.A."/>
            <person name="Kuo A."/>
            <person name="Krutzmann J."/>
            <person name="Morin E."/>
            <person name="Arend M."/>
            <person name="Barry K.W."/>
            <person name="Binder M."/>
            <person name="Choi C."/>
            <person name="Clum A."/>
            <person name="Copeland A."/>
            <person name="Grisel N."/>
            <person name="Haridas S."/>
            <person name="Kipfer T."/>
            <person name="LaButti K."/>
            <person name="Lindquist E."/>
            <person name="Lipzen A."/>
            <person name="Maire R."/>
            <person name="Meier B."/>
            <person name="Mihaltcheva S."/>
            <person name="Molinier V."/>
            <person name="Murat C."/>
            <person name="Poggeler S."/>
            <person name="Quandt C.A."/>
            <person name="Sperisen C."/>
            <person name="Tritt A."/>
            <person name="Tisserant E."/>
            <person name="Crous P.W."/>
            <person name="Henrissat B."/>
            <person name="Nehls U."/>
            <person name="Egli S."/>
            <person name="Spatafora J.W."/>
            <person name="Grigoriev I.V."/>
            <person name="Martin F.M."/>
        </authorList>
    </citation>
    <scope>NUCLEOTIDE SEQUENCE [LARGE SCALE GENOMIC DNA]</scope>
    <source>
        <strain evidence="3 4">CBS 459.81</strain>
    </source>
</reference>
<keyword evidence="4" id="KW-1185">Reference proteome</keyword>
<protein>
    <recommendedName>
        <fullName evidence="2">MHYT domain-containing protein</fullName>
    </recommendedName>
</protein>
<dbReference type="PROSITE" id="PS50924">
    <property type="entry name" value="MHYT"/>
    <property type="match status" value="1"/>
</dbReference>
<dbReference type="Proteomes" id="UP000250266">
    <property type="component" value="Unassembled WGS sequence"/>
</dbReference>
<feature type="transmembrane region" description="Helical" evidence="1">
    <location>
        <begin position="194"/>
        <end position="214"/>
    </location>
</feature>
<feature type="transmembrane region" description="Helical" evidence="1">
    <location>
        <begin position="92"/>
        <end position="112"/>
    </location>
</feature>
<feature type="transmembrane region" description="Helical" evidence="1">
    <location>
        <begin position="160"/>
        <end position="182"/>
    </location>
</feature>
<evidence type="ECO:0000256" key="1">
    <source>
        <dbReference type="SAM" id="Phobius"/>
    </source>
</evidence>
<keyword evidence="1" id="KW-0812">Transmembrane</keyword>
<dbReference type="EMBL" id="KV744975">
    <property type="protein sequence ID" value="OCK80063.1"/>
    <property type="molecule type" value="Genomic_DNA"/>
</dbReference>
<evidence type="ECO:0000259" key="2">
    <source>
        <dbReference type="PROSITE" id="PS50924"/>
    </source>
</evidence>
<feature type="transmembrane region" description="Helical" evidence="1">
    <location>
        <begin position="234"/>
        <end position="255"/>
    </location>
</feature>
<organism evidence="3 4">
    <name type="scientific">Lepidopterella palustris CBS 459.81</name>
    <dbReference type="NCBI Taxonomy" id="1314670"/>
    <lineage>
        <taxon>Eukaryota</taxon>
        <taxon>Fungi</taxon>
        <taxon>Dikarya</taxon>
        <taxon>Ascomycota</taxon>
        <taxon>Pezizomycotina</taxon>
        <taxon>Dothideomycetes</taxon>
        <taxon>Pleosporomycetidae</taxon>
        <taxon>Mytilinidiales</taxon>
        <taxon>Argynnaceae</taxon>
        <taxon>Lepidopterella</taxon>
    </lineage>
</organism>
<feature type="transmembrane region" description="Helical" evidence="1">
    <location>
        <begin position="16"/>
        <end position="36"/>
    </location>
</feature>
<feature type="domain" description="MHYT" evidence="2">
    <location>
        <begin position="16"/>
        <end position="218"/>
    </location>
</feature>
<dbReference type="AlphaFoldDB" id="A0A8E2EA42"/>
<dbReference type="Pfam" id="PF03707">
    <property type="entry name" value="MHYT"/>
    <property type="match status" value="2"/>
</dbReference>
<feature type="transmembrane region" description="Helical" evidence="1">
    <location>
        <begin position="48"/>
        <end position="72"/>
    </location>
</feature>
<evidence type="ECO:0000313" key="4">
    <source>
        <dbReference type="Proteomes" id="UP000250266"/>
    </source>
</evidence>
<dbReference type="InterPro" id="IPR005330">
    <property type="entry name" value="MHYT_dom"/>
</dbReference>
<gene>
    <name evidence="3" type="ORF">K432DRAFT_280531</name>
</gene>
<dbReference type="PANTHER" id="PTHR35152">
    <property type="entry name" value="DOMAIN SIGNALLING PROTEIN, PUTATIVE (AFU_ORTHOLOGUE AFUA_5G11310)-RELATED"/>
    <property type="match status" value="1"/>
</dbReference>
<sequence>EITTKYHIGERVPFHFQWYLILASYFVSLVGAYTTVELLHRRKTGNGWLSWYALGGCSVSFGLVAIWCMHFVGNRAIILGDGKTEIQLYYNAGFTALSVFMPIVFLFFGFTVAERFTRTKRSLYASLIVTGLAAGLAITGMHYIGNFGTTNYFLSNKKSYVVGAAAIAVVACWFSFTIFFHQKEHWINTWWRRMLIAFFLAATISGMHWTATVGTTYKLKKYYQGSGANRNKNLIIAIAMCLLACAVCFSLAFMMRRRRRQLADRAQHVILASATFDPEGRLLVTQEGLIPCEKITEQYNQQFFSDEFNIAHPVFQWLFRVTHYWPGVADLIPAMRNHLYATGGQKIPSQHNSMESRSTWEEVAKEEDYSTVFREHFCVAASDLADNLDIPLQHLGVLYEDILTTGTVTAEFRTKIARTSSPISTAQAETRSVDIEAGLTAPPLFGKGQVLFLVREVSRAEASRLISLGYRFAYTNQVSDILARSMQIKRQDVINTIARLRAYGQRRLCATPVGTYFACFALRPTMKTSNGAWDILVPKANPCRLPMVSLSPEQLPSWQMHFLGEMDGFSVNQCIQHLSNKASDKANAEKDFTHCVLARIVALIDEVPEPFFRHAIFSARPIKTECHLPGNNFPNQATIMAFCIIPDVHGSVKSDNLKYTPFSFFKCQQRIRNGCPDHAILARRNHTEFGSLLAYQKE</sequence>